<proteinExistence type="predicted"/>
<evidence type="ECO:0000256" key="1">
    <source>
        <dbReference type="SAM" id="MobiDB-lite"/>
    </source>
</evidence>
<name>A0A8S4R4Q3_9NEOP</name>
<dbReference type="AlphaFoldDB" id="A0A8S4R4Q3"/>
<evidence type="ECO:0000313" key="3">
    <source>
        <dbReference type="Proteomes" id="UP000838756"/>
    </source>
</evidence>
<organism evidence="2 3">
    <name type="scientific">Pararge aegeria aegeria</name>
    <dbReference type="NCBI Taxonomy" id="348720"/>
    <lineage>
        <taxon>Eukaryota</taxon>
        <taxon>Metazoa</taxon>
        <taxon>Ecdysozoa</taxon>
        <taxon>Arthropoda</taxon>
        <taxon>Hexapoda</taxon>
        <taxon>Insecta</taxon>
        <taxon>Pterygota</taxon>
        <taxon>Neoptera</taxon>
        <taxon>Endopterygota</taxon>
        <taxon>Lepidoptera</taxon>
        <taxon>Glossata</taxon>
        <taxon>Ditrysia</taxon>
        <taxon>Papilionoidea</taxon>
        <taxon>Nymphalidae</taxon>
        <taxon>Satyrinae</taxon>
        <taxon>Satyrini</taxon>
        <taxon>Parargina</taxon>
        <taxon>Pararge</taxon>
    </lineage>
</organism>
<feature type="region of interest" description="Disordered" evidence="1">
    <location>
        <begin position="1"/>
        <end position="33"/>
    </location>
</feature>
<sequence>MSSLYMHMKKVHKDESVPSAAVTNADNQEKTRVKSDKMFMVSLLEPSEATEIEHATVDEDTIEGVLQEEMGEIEEVEEVEETGESEEVGDVEEGHSARTHCTWPLPTRAQHFQPSDEYVLEEDMPVEQSEGSESNIYTVRSDLFLHGNVLHNEDSEQMAQCARVSEGEGEGEGEGEVSVARTDALTLDADLLLDAPSVHFDQEELYTDAVDESSFRVFLLSGEELV</sequence>
<accession>A0A8S4R4Q3</accession>
<reference evidence="2" key="1">
    <citation type="submission" date="2022-03" db="EMBL/GenBank/DDBJ databases">
        <authorList>
            <person name="Lindestad O."/>
        </authorList>
    </citation>
    <scope>NUCLEOTIDE SEQUENCE</scope>
</reference>
<dbReference type="EMBL" id="CAKXAJ010024851">
    <property type="protein sequence ID" value="CAH2231655.1"/>
    <property type="molecule type" value="Genomic_DNA"/>
</dbReference>
<feature type="region of interest" description="Disordered" evidence="1">
    <location>
        <begin position="75"/>
        <end position="97"/>
    </location>
</feature>
<evidence type="ECO:0000313" key="2">
    <source>
        <dbReference type="EMBL" id="CAH2231655.1"/>
    </source>
</evidence>
<protein>
    <submittedName>
        <fullName evidence="2">Jg19474 protein</fullName>
    </submittedName>
</protein>
<comment type="caution">
    <text evidence="2">The sequence shown here is derived from an EMBL/GenBank/DDBJ whole genome shotgun (WGS) entry which is preliminary data.</text>
</comment>
<keyword evidence="3" id="KW-1185">Reference proteome</keyword>
<dbReference type="OrthoDB" id="6277246at2759"/>
<gene>
    <name evidence="2" type="primary">jg19474</name>
    <name evidence="2" type="ORF">PAEG_LOCUS10127</name>
</gene>
<feature type="compositionally biased region" description="Acidic residues" evidence="1">
    <location>
        <begin position="75"/>
        <end position="91"/>
    </location>
</feature>
<dbReference type="Proteomes" id="UP000838756">
    <property type="component" value="Unassembled WGS sequence"/>
</dbReference>